<accession>A0A1G5GZ17</accession>
<proteinExistence type="predicted"/>
<protein>
    <submittedName>
        <fullName evidence="1">Uncharacterized protein</fullName>
    </submittedName>
</protein>
<dbReference type="Proteomes" id="UP000198870">
    <property type="component" value="Unassembled WGS sequence"/>
</dbReference>
<organism evidence="1 2">
    <name type="scientific">Desulfoluna spongiiphila</name>
    <dbReference type="NCBI Taxonomy" id="419481"/>
    <lineage>
        <taxon>Bacteria</taxon>
        <taxon>Pseudomonadati</taxon>
        <taxon>Thermodesulfobacteriota</taxon>
        <taxon>Desulfobacteria</taxon>
        <taxon>Desulfobacterales</taxon>
        <taxon>Desulfolunaceae</taxon>
        <taxon>Desulfoluna</taxon>
    </lineage>
</organism>
<gene>
    <name evidence="1" type="ORF">SAMN05216233_1125</name>
</gene>
<name>A0A1G5GZ17_9BACT</name>
<dbReference type="AlphaFoldDB" id="A0A1G5GZ17"/>
<evidence type="ECO:0000313" key="1">
    <source>
        <dbReference type="EMBL" id="SCY56842.1"/>
    </source>
</evidence>
<keyword evidence="2" id="KW-1185">Reference proteome</keyword>
<reference evidence="1 2" key="1">
    <citation type="submission" date="2016-10" db="EMBL/GenBank/DDBJ databases">
        <authorList>
            <person name="de Groot N.N."/>
        </authorList>
    </citation>
    <scope>NUCLEOTIDE SEQUENCE [LARGE SCALE GENOMIC DNA]</scope>
    <source>
        <strain evidence="1 2">AA1</strain>
    </source>
</reference>
<dbReference type="EMBL" id="FMUX01000012">
    <property type="protein sequence ID" value="SCY56842.1"/>
    <property type="molecule type" value="Genomic_DNA"/>
</dbReference>
<sequence>MNDAELDIRLRKGVPNGFRKALQTVNTGDQNIIYPSALKLSEDAKQKFCTPSLSNPEAKKLFVTL</sequence>
<evidence type="ECO:0000313" key="2">
    <source>
        <dbReference type="Proteomes" id="UP000198870"/>
    </source>
</evidence>